<keyword evidence="3 5" id="KW-0378">Hydrolase</keyword>
<dbReference type="PRINTS" id="PR00723">
    <property type="entry name" value="SUBTILISIN"/>
</dbReference>
<evidence type="ECO:0000256" key="5">
    <source>
        <dbReference type="PROSITE-ProRule" id="PRU01240"/>
    </source>
</evidence>
<dbReference type="NCBIfam" id="TIGR04183">
    <property type="entry name" value="Por_Secre_tail"/>
    <property type="match status" value="1"/>
</dbReference>
<dbReference type="InterPro" id="IPR050131">
    <property type="entry name" value="Peptidase_S8_subtilisin-like"/>
</dbReference>
<dbReference type="InterPro" id="IPR015500">
    <property type="entry name" value="Peptidase_S8_subtilisin-rel"/>
</dbReference>
<evidence type="ECO:0000256" key="3">
    <source>
        <dbReference type="ARBA" id="ARBA00022801"/>
    </source>
</evidence>
<keyword evidence="6" id="KW-0732">Signal</keyword>
<dbReference type="EMBL" id="BAABGY010000005">
    <property type="protein sequence ID" value="GAA4323765.1"/>
    <property type="molecule type" value="Genomic_DNA"/>
</dbReference>
<evidence type="ECO:0000256" key="1">
    <source>
        <dbReference type="ARBA" id="ARBA00011073"/>
    </source>
</evidence>
<feature type="domain" description="Peptidase S8/S53" evidence="7">
    <location>
        <begin position="208"/>
        <end position="455"/>
    </location>
</feature>
<dbReference type="PANTHER" id="PTHR43806">
    <property type="entry name" value="PEPTIDASE S8"/>
    <property type="match status" value="1"/>
</dbReference>
<dbReference type="InterPro" id="IPR000209">
    <property type="entry name" value="Peptidase_S8/S53_dom"/>
</dbReference>
<proteinExistence type="inferred from homology"/>
<keyword evidence="10" id="KW-1185">Reference proteome</keyword>
<feature type="domain" description="Secretion system C-terminal sorting" evidence="8">
    <location>
        <begin position="592"/>
        <end position="658"/>
    </location>
</feature>
<feature type="active site" description="Charge relay system" evidence="5">
    <location>
        <position position="409"/>
    </location>
</feature>
<feature type="chain" id="PRO_5045549249" description="T9SS type A sorting domain-containing protein" evidence="6">
    <location>
        <begin position="22"/>
        <end position="669"/>
    </location>
</feature>
<dbReference type="InterPro" id="IPR036852">
    <property type="entry name" value="Peptidase_S8/S53_dom_sf"/>
</dbReference>
<accession>A0ABP8GG95</accession>
<reference evidence="10" key="1">
    <citation type="journal article" date="2019" name="Int. J. Syst. Evol. Microbiol.">
        <title>The Global Catalogue of Microorganisms (GCM) 10K type strain sequencing project: providing services to taxonomists for standard genome sequencing and annotation.</title>
        <authorList>
            <consortium name="The Broad Institute Genomics Platform"/>
            <consortium name="The Broad Institute Genome Sequencing Center for Infectious Disease"/>
            <person name="Wu L."/>
            <person name="Ma J."/>
        </authorList>
    </citation>
    <scope>NUCLEOTIDE SEQUENCE [LARGE SCALE GENOMIC DNA]</scope>
    <source>
        <strain evidence="10">JCM 17919</strain>
    </source>
</reference>
<name>A0ABP8GG95_9BACT</name>
<evidence type="ECO:0008006" key="11">
    <source>
        <dbReference type="Google" id="ProtNLM"/>
    </source>
</evidence>
<evidence type="ECO:0000313" key="10">
    <source>
        <dbReference type="Proteomes" id="UP001501725"/>
    </source>
</evidence>
<dbReference type="Proteomes" id="UP001501725">
    <property type="component" value="Unassembled WGS sequence"/>
</dbReference>
<comment type="caution">
    <text evidence="9">The sequence shown here is derived from an EMBL/GenBank/DDBJ whole genome shotgun (WGS) entry which is preliminary data.</text>
</comment>
<dbReference type="Pfam" id="PF18962">
    <property type="entry name" value="Por_Secre_tail"/>
    <property type="match status" value="1"/>
</dbReference>
<feature type="active site" description="Charge relay system" evidence="5">
    <location>
        <position position="189"/>
    </location>
</feature>
<evidence type="ECO:0000313" key="9">
    <source>
        <dbReference type="EMBL" id="GAA4323765.1"/>
    </source>
</evidence>
<protein>
    <recommendedName>
        <fullName evidence="11">T9SS type A sorting domain-containing protein</fullName>
    </recommendedName>
</protein>
<dbReference type="PANTHER" id="PTHR43806:SF67">
    <property type="entry name" value="EGF-LIKE DOMAIN-CONTAINING PROTEIN"/>
    <property type="match status" value="1"/>
</dbReference>
<evidence type="ECO:0000256" key="4">
    <source>
        <dbReference type="ARBA" id="ARBA00022825"/>
    </source>
</evidence>
<sequence>MKYNKALLLLACLFALLGAEAQTRYLVKFRNKGFNTHSLANPATYLSQRSIDRRTRYAIAYDSTDLPVTPRYLDSLRSVPNVTILNASKWLNQVSIRTTDAAAIARINAMPFVQSVAAVSARLGVATGSPLRRDKLAQPEGSAVAGRFTGTEAEVYNYGQSANQVRIHNGQFLHNIGLHGEGFVIGMLDAGYQNYLSVPSLDSIRINGQILGVYDFVALDGSVNEDNSHGMNCLSTIAANIPGTFVGTAPEANFYLYRTEDAGSETPIEMHNWVCGAERVDSVGGDLISSSLGYYDFDAPYGSFNHTFSDMNGNTTMPAIGADLAAKKGIMVVNAAGNEGGNSWGRIITPADGDSVLAVGAVNGSGTPASFTSRGPSADGQVKPDLVSVGVGTIIQYPSGFIGGGNGTSFATPNLAGLVTCLWQGFPEYNNMKILEALRRSGHRFNTPNDTVGYGIPDVRLALMNLTTEFSSATALLGNACNTAITWTSKDVSGMRYEIERKIPGQSGFSTVLTQPGSGSVFGAARSYSVTNPVLGVPAGTVTYRIRQVFDTTAANPASAIIDEMTVNVDAACSAAGINGPALDNGSIVLVPNPARNDFSVRVTVRSSFQEVRLQVTDAAGKLVTQRKLSLSAGTTNIPVSVSQFAAGKYFVVLYANGQLLGTRELIKL</sequence>
<organism evidence="9 10">
    <name type="scientific">Flaviaesturariibacter amylovorans</name>
    <dbReference type="NCBI Taxonomy" id="1084520"/>
    <lineage>
        <taxon>Bacteria</taxon>
        <taxon>Pseudomonadati</taxon>
        <taxon>Bacteroidota</taxon>
        <taxon>Chitinophagia</taxon>
        <taxon>Chitinophagales</taxon>
        <taxon>Chitinophagaceae</taxon>
        <taxon>Flaviaestuariibacter</taxon>
    </lineage>
</organism>
<evidence type="ECO:0000256" key="6">
    <source>
        <dbReference type="SAM" id="SignalP"/>
    </source>
</evidence>
<feature type="active site" description="Charge relay system" evidence="5">
    <location>
        <position position="229"/>
    </location>
</feature>
<dbReference type="SUPFAM" id="SSF52743">
    <property type="entry name" value="Subtilisin-like"/>
    <property type="match status" value="1"/>
</dbReference>
<gene>
    <name evidence="9" type="ORF">GCM10023184_10730</name>
</gene>
<evidence type="ECO:0000256" key="2">
    <source>
        <dbReference type="ARBA" id="ARBA00022670"/>
    </source>
</evidence>
<evidence type="ECO:0000259" key="7">
    <source>
        <dbReference type="Pfam" id="PF00082"/>
    </source>
</evidence>
<keyword evidence="4 5" id="KW-0720">Serine protease</keyword>
<keyword evidence="2 5" id="KW-0645">Protease</keyword>
<dbReference type="RefSeq" id="WP_345254000.1">
    <property type="nucleotide sequence ID" value="NZ_BAABGY010000005.1"/>
</dbReference>
<dbReference type="PROSITE" id="PS51892">
    <property type="entry name" value="SUBTILASE"/>
    <property type="match status" value="1"/>
</dbReference>
<dbReference type="Gene3D" id="3.40.50.200">
    <property type="entry name" value="Peptidase S8/S53 domain"/>
    <property type="match status" value="1"/>
</dbReference>
<feature type="signal peptide" evidence="6">
    <location>
        <begin position="1"/>
        <end position="21"/>
    </location>
</feature>
<comment type="similarity">
    <text evidence="1 5">Belongs to the peptidase S8 family.</text>
</comment>
<dbReference type="InterPro" id="IPR026444">
    <property type="entry name" value="Secre_tail"/>
</dbReference>
<dbReference type="Pfam" id="PF00082">
    <property type="entry name" value="Peptidase_S8"/>
    <property type="match status" value="1"/>
</dbReference>
<evidence type="ECO:0000259" key="8">
    <source>
        <dbReference type="Pfam" id="PF18962"/>
    </source>
</evidence>